<feature type="signal peptide" evidence="1">
    <location>
        <begin position="1"/>
        <end position="21"/>
    </location>
</feature>
<gene>
    <name evidence="2" type="ORF">LEL_10574</name>
</gene>
<organism evidence="2 3">
    <name type="scientific">Akanthomyces lecanii RCEF 1005</name>
    <dbReference type="NCBI Taxonomy" id="1081108"/>
    <lineage>
        <taxon>Eukaryota</taxon>
        <taxon>Fungi</taxon>
        <taxon>Dikarya</taxon>
        <taxon>Ascomycota</taxon>
        <taxon>Pezizomycotina</taxon>
        <taxon>Sordariomycetes</taxon>
        <taxon>Hypocreomycetidae</taxon>
        <taxon>Hypocreales</taxon>
        <taxon>Cordycipitaceae</taxon>
        <taxon>Akanthomyces</taxon>
        <taxon>Cordyceps confragosa</taxon>
    </lineage>
</organism>
<comment type="caution">
    <text evidence="2">The sequence shown here is derived from an EMBL/GenBank/DDBJ whole genome shotgun (WGS) entry which is preliminary data.</text>
</comment>
<dbReference type="Proteomes" id="UP000076881">
    <property type="component" value="Unassembled WGS sequence"/>
</dbReference>
<evidence type="ECO:0000313" key="2">
    <source>
        <dbReference type="EMBL" id="OAA65127.1"/>
    </source>
</evidence>
<dbReference type="Gene3D" id="2.40.40.10">
    <property type="entry name" value="RlpA-like domain"/>
    <property type="match status" value="1"/>
</dbReference>
<dbReference type="InterPro" id="IPR036908">
    <property type="entry name" value="RlpA-like_sf"/>
</dbReference>
<evidence type="ECO:0008006" key="4">
    <source>
        <dbReference type="Google" id="ProtNLM"/>
    </source>
</evidence>
<reference evidence="2 3" key="1">
    <citation type="journal article" date="2016" name="Genome Biol. Evol.">
        <title>Divergent and convergent evolution of fungal pathogenicity.</title>
        <authorList>
            <person name="Shang Y."/>
            <person name="Xiao G."/>
            <person name="Zheng P."/>
            <person name="Cen K."/>
            <person name="Zhan S."/>
            <person name="Wang C."/>
        </authorList>
    </citation>
    <scope>NUCLEOTIDE SEQUENCE [LARGE SCALE GENOMIC DNA]</scope>
    <source>
        <strain evidence="2 3">RCEF 1005</strain>
    </source>
</reference>
<accession>A0A167XLM5</accession>
<keyword evidence="1" id="KW-0732">Signal</keyword>
<dbReference type="CDD" id="cd22191">
    <property type="entry name" value="DPBB_RlpA_EXP_N-like"/>
    <property type="match status" value="1"/>
</dbReference>
<feature type="chain" id="PRO_5007894430" description="Ecp2 effector protein domain-containing protein" evidence="1">
    <location>
        <begin position="22"/>
        <end position="150"/>
    </location>
</feature>
<name>A0A167XLM5_CORDF</name>
<evidence type="ECO:0000256" key="1">
    <source>
        <dbReference type="SAM" id="SignalP"/>
    </source>
</evidence>
<evidence type="ECO:0000313" key="3">
    <source>
        <dbReference type="Proteomes" id="UP000076881"/>
    </source>
</evidence>
<protein>
    <recommendedName>
        <fullName evidence="4">Ecp2 effector protein domain-containing protein</fullName>
    </recommendedName>
</protein>
<dbReference type="AlphaFoldDB" id="A0A167XLM5"/>
<dbReference type="EMBL" id="AZHF01000014">
    <property type="protein sequence ID" value="OAA65127.1"/>
    <property type="molecule type" value="Genomic_DNA"/>
</dbReference>
<keyword evidence="3" id="KW-1185">Reference proteome</keyword>
<dbReference type="SUPFAM" id="SSF50685">
    <property type="entry name" value="Barwin-like endoglucanases"/>
    <property type="match status" value="1"/>
</dbReference>
<dbReference type="OrthoDB" id="623670at2759"/>
<sequence length="150" mass="16249">MKLLGSSLFAVLVSTVQVASAREGQGTVSHEDDQNISIYSFDEAMECHHILRDYGACGISMYFKGVDQEASFVAMPAKIFDEHGSAQNNELCGQTIRITHQGVSRTAIVADRNLSPDNSIDTCLDIWQAFGGHKGDGTLIRGASWVIGEL</sequence>
<proteinExistence type="predicted"/>